<name>W2SA26_CYPE1</name>
<dbReference type="Proteomes" id="UP000030752">
    <property type="component" value="Unassembled WGS sequence"/>
</dbReference>
<accession>W2SA26</accession>
<sequence>MQVEEHKFTKQAQTQSYVSLPSFSISGALRAFYEWQHCQPEHDINLLYSSAAFSLMQITQEMFSEGSLYGEMQCLNEAINGQDATTSYSTALRNLIRSLSHGEHRSADETIARVVLLALQASISNFHGPEFWIHMRGLSGVVHDRGSCNLKTPKAQLLIRACRTGLLYTQMFDPQIPLAENRVWRHGLNIEAEYTDMDTLVGFMASISILMRRAAVCRSKQEGVCVTTEARQVVTQMTLWYAKAGDRISWSVCKQIGNNVKCPLDSFLSFANPVYAEICLLYHTILLAFADFMESRTGVVTFDLARCPPCFDAFTLAYNVTRMVPYFLAGGILGYFTVNFPVRFALRSFNRLEAVEYRQWLLNVIKTSRLASLDTRDFFSERPQC</sequence>
<evidence type="ECO:0000256" key="1">
    <source>
        <dbReference type="SAM" id="Phobius"/>
    </source>
</evidence>
<protein>
    <recommendedName>
        <fullName evidence="4">Transcription factor domain-containing protein</fullName>
    </recommendedName>
</protein>
<gene>
    <name evidence="2" type="ORF">HMPREF1541_10439</name>
</gene>
<evidence type="ECO:0008006" key="4">
    <source>
        <dbReference type="Google" id="ProtNLM"/>
    </source>
</evidence>
<keyword evidence="1" id="KW-0472">Membrane</keyword>
<keyword evidence="1" id="KW-0812">Transmembrane</keyword>
<dbReference type="EMBL" id="KB822714">
    <property type="protein sequence ID" value="ETN44769.1"/>
    <property type="molecule type" value="Genomic_DNA"/>
</dbReference>
<keyword evidence="3" id="KW-1185">Reference proteome</keyword>
<proteinExistence type="predicted"/>
<dbReference type="AlphaFoldDB" id="W2SA26"/>
<dbReference type="InParanoid" id="W2SA26"/>
<dbReference type="RefSeq" id="XP_008713332.1">
    <property type="nucleotide sequence ID" value="XM_008715110.1"/>
</dbReference>
<dbReference type="GeneID" id="19977778"/>
<dbReference type="HOGENOM" id="CLU_829044_0_0_1"/>
<evidence type="ECO:0000313" key="2">
    <source>
        <dbReference type="EMBL" id="ETN44769.1"/>
    </source>
</evidence>
<keyword evidence="1" id="KW-1133">Transmembrane helix</keyword>
<evidence type="ECO:0000313" key="3">
    <source>
        <dbReference type="Proteomes" id="UP000030752"/>
    </source>
</evidence>
<reference evidence="2 3" key="1">
    <citation type="submission" date="2013-03" db="EMBL/GenBank/DDBJ databases">
        <title>The Genome Sequence of Phialophora europaea CBS 101466.</title>
        <authorList>
            <consortium name="The Broad Institute Genomics Platform"/>
            <person name="Cuomo C."/>
            <person name="de Hoog S."/>
            <person name="Gorbushina A."/>
            <person name="Walker B."/>
            <person name="Young S.K."/>
            <person name="Zeng Q."/>
            <person name="Gargeya S."/>
            <person name="Fitzgerald M."/>
            <person name="Haas B."/>
            <person name="Abouelleil A."/>
            <person name="Allen A.W."/>
            <person name="Alvarado L."/>
            <person name="Arachchi H.M."/>
            <person name="Berlin A.M."/>
            <person name="Chapman S.B."/>
            <person name="Gainer-Dewar J."/>
            <person name="Goldberg J."/>
            <person name="Griggs A."/>
            <person name="Gujja S."/>
            <person name="Hansen M."/>
            <person name="Howarth C."/>
            <person name="Imamovic A."/>
            <person name="Ireland A."/>
            <person name="Larimer J."/>
            <person name="McCowan C."/>
            <person name="Murphy C."/>
            <person name="Pearson M."/>
            <person name="Poon T.W."/>
            <person name="Priest M."/>
            <person name="Roberts A."/>
            <person name="Saif S."/>
            <person name="Shea T."/>
            <person name="Sisk P."/>
            <person name="Sykes S."/>
            <person name="Wortman J."/>
            <person name="Nusbaum C."/>
            <person name="Birren B."/>
        </authorList>
    </citation>
    <scope>NUCLEOTIDE SEQUENCE [LARGE SCALE GENOMIC DNA]</scope>
    <source>
        <strain evidence="2 3">CBS 101466</strain>
    </source>
</reference>
<organism evidence="2 3">
    <name type="scientific">Cyphellophora europaea (strain CBS 101466)</name>
    <name type="common">Phialophora europaea</name>
    <dbReference type="NCBI Taxonomy" id="1220924"/>
    <lineage>
        <taxon>Eukaryota</taxon>
        <taxon>Fungi</taxon>
        <taxon>Dikarya</taxon>
        <taxon>Ascomycota</taxon>
        <taxon>Pezizomycotina</taxon>
        <taxon>Eurotiomycetes</taxon>
        <taxon>Chaetothyriomycetidae</taxon>
        <taxon>Chaetothyriales</taxon>
        <taxon>Cyphellophoraceae</taxon>
        <taxon>Cyphellophora</taxon>
    </lineage>
</organism>
<dbReference type="VEuPathDB" id="FungiDB:HMPREF1541_10439"/>
<feature type="transmembrane region" description="Helical" evidence="1">
    <location>
        <begin position="323"/>
        <end position="342"/>
    </location>
</feature>